<dbReference type="STRING" id="441620.Mpop_2743"/>
<evidence type="ECO:0000313" key="1">
    <source>
        <dbReference type="EMBL" id="ACB80898.1"/>
    </source>
</evidence>
<dbReference type="KEGG" id="mpo:Mpop_2743"/>
<evidence type="ECO:0000313" key="2">
    <source>
        <dbReference type="Proteomes" id="UP000007136"/>
    </source>
</evidence>
<name>B1ZD29_METPB</name>
<gene>
    <name evidence="1" type="ordered locus">Mpop_2743</name>
</gene>
<accession>B1ZD29</accession>
<dbReference type="AlphaFoldDB" id="B1ZD29"/>
<sequence length="90" mass="9584">MSASTKCPHSDLHFHLNIANLVDANVKAVDLTCSCKICGTPMRFLGMPHGVSMAQPTMSVDGLEARFPLVARNEEPSTAISAIINMRTGG</sequence>
<dbReference type="HOGENOM" id="CLU_2437455_0_0_5"/>
<dbReference type="Proteomes" id="UP000007136">
    <property type="component" value="Chromosome"/>
</dbReference>
<proteinExistence type="predicted"/>
<dbReference type="OrthoDB" id="8481694at2"/>
<reference evidence="1 2" key="1">
    <citation type="submission" date="2008-04" db="EMBL/GenBank/DDBJ databases">
        <title>Complete sequence of chromosome of Methylobacterium populi BJ001.</title>
        <authorList>
            <consortium name="US DOE Joint Genome Institute"/>
            <person name="Copeland A."/>
            <person name="Lucas S."/>
            <person name="Lapidus A."/>
            <person name="Glavina del Rio T."/>
            <person name="Dalin E."/>
            <person name="Tice H."/>
            <person name="Bruce D."/>
            <person name="Goodwin L."/>
            <person name="Pitluck S."/>
            <person name="Chertkov O."/>
            <person name="Brettin T."/>
            <person name="Detter J.C."/>
            <person name="Han C."/>
            <person name="Kuske C.R."/>
            <person name="Schmutz J."/>
            <person name="Larimer F."/>
            <person name="Land M."/>
            <person name="Hauser L."/>
            <person name="Kyrpides N."/>
            <person name="Mikhailova N."/>
            <person name="Marx C."/>
            <person name="Richardson P."/>
        </authorList>
    </citation>
    <scope>NUCLEOTIDE SEQUENCE [LARGE SCALE GENOMIC DNA]</scope>
    <source>
        <strain evidence="2">ATCC BAA-705 / NCIMB 13946 / BJ001</strain>
    </source>
</reference>
<dbReference type="RefSeq" id="WP_012454620.1">
    <property type="nucleotide sequence ID" value="NC_010725.1"/>
</dbReference>
<protein>
    <submittedName>
        <fullName evidence="1">Uncharacterized protein</fullName>
    </submittedName>
</protein>
<dbReference type="EMBL" id="CP001029">
    <property type="protein sequence ID" value="ACB80898.1"/>
    <property type="molecule type" value="Genomic_DNA"/>
</dbReference>
<organism evidence="1 2">
    <name type="scientific">Methylorubrum populi (strain ATCC BAA-705 / NCIMB 13946 / BJ001)</name>
    <name type="common">Methylobacterium populi</name>
    <dbReference type="NCBI Taxonomy" id="441620"/>
    <lineage>
        <taxon>Bacteria</taxon>
        <taxon>Pseudomonadati</taxon>
        <taxon>Pseudomonadota</taxon>
        <taxon>Alphaproteobacteria</taxon>
        <taxon>Hyphomicrobiales</taxon>
        <taxon>Methylobacteriaceae</taxon>
        <taxon>Methylorubrum</taxon>
    </lineage>
</organism>